<dbReference type="InterPro" id="IPR043504">
    <property type="entry name" value="Peptidase_S1_PA_chymotrypsin"/>
</dbReference>
<organism evidence="9 10">
    <name type="scientific">Bombus bifarius</name>
    <dbReference type="NCBI Taxonomy" id="103933"/>
    <lineage>
        <taxon>Eukaryota</taxon>
        <taxon>Metazoa</taxon>
        <taxon>Ecdysozoa</taxon>
        <taxon>Arthropoda</taxon>
        <taxon>Hexapoda</taxon>
        <taxon>Insecta</taxon>
        <taxon>Pterygota</taxon>
        <taxon>Neoptera</taxon>
        <taxon>Endopterygota</taxon>
        <taxon>Hymenoptera</taxon>
        <taxon>Apocrita</taxon>
        <taxon>Aculeata</taxon>
        <taxon>Apoidea</taxon>
        <taxon>Anthophila</taxon>
        <taxon>Apidae</taxon>
        <taxon>Bombus</taxon>
        <taxon>Pyrobombus</taxon>
    </lineage>
</organism>
<keyword evidence="3" id="KW-1015">Disulfide bond</keyword>
<protein>
    <recommendedName>
        <fullName evidence="4">Phenoloxidase-activating factor 2</fullName>
    </recommendedName>
    <alternativeName>
        <fullName evidence="5">Prophenoloxidase-activating factor II</fullName>
    </alternativeName>
</protein>
<dbReference type="PRINTS" id="PR00722">
    <property type="entry name" value="CHYMOTRYPSIN"/>
</dbReference>
<dbReference type="GO" id="GO:0004252">
    <property type="term" value="F:serine-type endopeptidase activity"/>
    <property type="evidence" value="ECO:0007669"/>
    <property type="project" value="InterPro"/>
</dbReference>
<keyword evidence="6" id="KW-0378">Hydrolase</keyword>
<dbReference type="SUPFAM" id="SSF50494">
    <property type="entry name" value="Trypsin-like serine proteases"/>
    <property type="match status" value="1"/>
</dbReference>
<dbReference type="AlphaFoldDB" id="A0A6P8M3Y6"/>
<dbReference type="Pfam" id="PF00089">
    <property type="entry name" value="Trypsin"/>
    <property type="match status" value="1"/>
</dbReference>
<sequence length="402" mass="44563">MEIRKKLMQSTFLFCVFCAMSLARSSSYGKNTTDFAEHIHHQRASSTGMVPTSSKCAGLNNESGHCEHLKRCLSHEYGSNFTLAINHSCLIDQTYTGICCSRTLGNETRTNSMVDEDFVDTLPQIAASDDKKQNEVRIVWSGGHRTTTSRPKNPALRGCGTTLKSQSKLVGGRPAYPTKWPWMVALLTTDNAYYCGGVLVTDRHVLTAAHCVYRFGPQDIKVRLGEYDFATSEETRAVDFTISEIRIHRDFVLDTFANDIAIVKLYLPTVFDSYIWPVCLPPIGQTFEYKDAVITGWGARYYGGSHSPVLMEVEVPVWPQSECTSSFARRIANTTICAGAYNGGGDACQGDSGGPLLHQLANGRWVNIGIVSWGIRCGEPGRPGIYTRVNSYLDWIFENAVF</sequence>
<comment type="subcellular location">
    <subcellularLocation>
        <location evidence="1">Secreted</location>
    </subcellularLocation>
</comment>
<evidence type="ECO:0000313" key="10">
    <source>
        <dbReference type="RefSeq" id="XP_033308231.1"/>
    </source>
</evidence>
<evidence type="ECO:0000256" key="3">
    <source>
        <dbReference type="ARBA" id="ARBA00023157"/>
    </source>
</evidence>
<evidence type="ECO:0000256" key="1">
    <source>
        <dbReference type="ARBA" id="ARBA00004613"/>
    </source>
</evidence>
<evidence type="ECO:0000313" key="9">
    <source>
        <dbReference type="Proteomes" id="UP000515164"/>
    </source>
</evidence>
<evidence type="ECO:0000256" key="7">
    <source>
        <dbReference type="SAM" id="SignalP"/>
    </source>
</evidence>
<dbReference type="Gene3D" id="2.40.10.10">
    <property type="entry name" value="Trypsin-like serine proteases"/>
    <property type="match status" value="1"/>
</dbReference>
<dbReference type="GeneID" id="117209886"/>
<proteinExistence type="predicted"/>
<dbReference type="RefSeq" id="XP_033308231.1">
    <property type="nucleotide sequence ID" value="XM_033452340.1"/>
</dbReference>
<accession>A0A6P8M3Y6</accession>
<dbReference type="Proteomes" id="UP000515164">
    <property type="component" value="Unplaced"/>
</dbReference>
<dbReference type="GO" id="GO:0006508">
    <property type="term" value="P:proteolysis"/>
    <property type="evidence" value="ECO:0007669"/>
    <property type="project" value="UniProtKB-KW"/>
</dbReference>
<gene>
    <name evidence="10" type="primary">LOC117209886</name>
</gene>
<dbReference type="PROSITE" id="PS00135">
    <property type="entry name" value="TRYPSIN_SER"/>
    <property type="match status" value="1"/>
</dbReference>
<dbReference type="InterPro" id="IPR018114">
    <property type="entry name" value="TRYPSIN_HIS"/>
</dbReference>
<evidence type="ECO:0000256" key="2">
    <source>
        <dbReference type="ARBA" id="ARBA00022525"/>
    </source>
</evidence>
<dbReference type="SMART" id="SM00020">
    <property type="entry name" value="Tryp_SPc"/>
    <property type="match status" value="1"/>
</dbReference>
<keyword evidence="2" id="KW-0964">Secreted</keyword>
<dbReference type="InterPro" id="IPR001254">
    <property type="entry name" value="Trypsin_dom"/>
</dbReference>
<keyword evidence="7" id="KW-0732">Signal</keyword>
<keyword evidence="6" id="KW-0645">Protease</keyword>
<dbReference type="PANTHER" id="PTHR24252:SF7">
    <property type="entry name" value="HYALIN"/>
    <property type="match status" value="1"/>
</dbReference>
<dbReference type="PANTHER" id="PTHR24252">
    <property type="entry name" value="ACROSIN-RELATED"/>
    <property type="match status" value="1"/>
</dbReference>
<dbReference type="FunFam" id="2.40.10.10:FF:000038">
    <property type="entry name" value="Serine protease"/>
    <property type="match status" value="1"/>
</dbReference>
<reference evidence="10" key="1">
    <citation type="submission" date="2025-08" db="UniProtKB">
        <authorList>
            <consortium name="RefSeq"/>
        </authorList>
    </citation>
    <scope>IDENTIFICATION</scope>
    <source>
        <tissue evidence="10">Muscle</tissue>
    </source>
</reference>
<dbReference type="GO" id="GO:0005576">
    <property type="term" value="C:extracellular region"/>
    <property type="evidence" value="ECO:0007669"/>
    <property type="project" value="UniProtKB-SubCell"/>
</dbReference>
<feature type="signal peptide" evidence="7">
    <location>
        <begin position="1"/>
        <end position="23"/>
    </location>
</feature>
<dbReference type="CDD" id="cd00190">
    <property type="entry name" value="Tryp_SPc"/>
    <property type="match status" value="1"/>
</dbReference>
<evidence type="ECO:0000256" key="6">
    <source>
        <dbReference type="RuleBase" id="RU363034"/>
    </source>
</evidence>
<keyword evidence="9" id="KW-1185">Reference proteome</keyword>
<evidence type="ECO:0000256" key="4">
    <source>
        <dbReference type="ARBA" id="ARBA00068096"/>
    </source>
</evidence>
<evidence type="ECO:0000259" key="8">
    <source>
        <dbReference type="PROSITE" id="PS50240"/>
    </source>
</evidence>
<name>A0A6P8M3Y6_9HYME</name>
<feature type="domain" description="Peptidase S1" evidence="8">
    <location>
        <begin position="169"/>
        <end position="401"/>
    </location>
</feature>
<dbReference type="InterPro" id="IPR001314">
    <property type="entry name" value="Peptidase_S1A"/>
</dbReference>
<dbReference type="InterPro" id="IPR009003">
    <property type="entry name" value="Peptidase_S1_PA"/>
</dbReference>
<feature type="chain" id="PRO_5027744560" description="Phenoloxidase-activating factor 2" evidence="7">
    <location>
        <begin position="24"/>
        <end position="402"/>
    </location>
</feature>
<dbReference type="InterPro" id="IPR033116">
    <property type="entry name" value="TRYPSIN_SER"/>
</dbReference>
<dbReference type="PROSITE" id="PS00134">
    <property type="entry name" value="TRYPSIN_HIS"/>
    <property type="match status" value="1"/>
</dbReference>
<evidence type="ECO:0000256" key="5">
    <source>
        <dbReference type="ARBA" id="ARBA00076468"/>
    </source>
</evidence>
<dbReference type="KEGG" id="bbif:117209886"/>
<keyword evidence="6" id="KW-0720">Serine protease</keyword>
<dbReference type="PROSITE" id="PS50240">
    <property type="entry name" value="TRYPSIN_DOM"/>
    <property type="match status" value="1"/>
</dbReference>